<evidence type="ECO:0000313" key="4">
    <source>
        <dbReference type="Proteomes" id="UP000311469"/>
    </source>
</evidence>
<sequence>MSKSFTALIRDNRASSAAEFALVLPLLLIFLLGIIDVGRLMWTWNRAEKATQMGVRYAVATDPVATGIATYSFATGSSSIAQGSSIDTSYFSSMTCNSTACGSCSGSACNSLITPYNSAAFTNIVNRMKAFLPELGAANVEVQYDNSGIGYSGDPNGPDIAPLVTVRIKNMAFRPIALILFRASIPLPSFSAALTMEDGQGSASN</sequence>
<name>A0A5B8CAH5_SPHSA</name>
<dbReference type="Pfam" id="PF07811">
    <property type="entry name" value="TadE"/>
    <property type="match status" value="1"/>
</dbReference>
<reference evidence="3 4" key="1">
    <citation type="submission" date="2019-06" db="EMBL/GenBank/DDBJ databases">
        <title>Genome organization and adaptive potential of archetypical organophosphate degarding Sphingobium fuliginis ATCC 27551.</title>
        <authorList>
            <person name="Sarwar A."/>
            <person name="Parthasarathy S."/>
            <person name="Singh C."/>
            <person name="Siddavattam D."/>
        </authorList>
    </citation>
    <scope>NUCLEOTIDE SEQUENCE [LARGE SCALE GENOMIC DNA]</scope>
    <source>
        <strain evidence="3 4">ATCC 27551</strain>
    </source>
</reference>
<dbReference type="EMBL" id="CP041016">
    <property type="protein sequence ID" value="QDC36418.1"/>
    <property type="molecule type" value="Genomic_DNA"/>
</dbReference>
<evidence type="ECO:0000256" key="1">
    <source>
        <dbReference type="SAM" id="Phobius"/>
    </source>
</evidence>
<feature type="transmembrane region" description="Helical" evidence="1">
    <location>
        <begin position="20"/>
        <end position="42"/>
    </location>
</feature>
<keyword evidence="1" id="KW-0472">Membrane</keyword>
<gene>
    <name evidence="3" type="ORF">FIL70_03320</name>
</gene>
<dbReference type="InterPro" id="IPR012495">
    <property type="entry name" value="TadE-like_dom"/>
</dbReference>
<dbReference type="RefSeq" id="WP_140041630.1">
    <property type="nucleotide sequence ID" value="NZ_CP041016.1"/>
</dbReference>
<proteinExistence type="predicted"/>
<evidence type="ECO:0000259" key="2">
    <source>
        <dbReference type="Pfam" id="PF07811"/>
    </source>
</evidence>
<evidence type="ECO:0000313" key="3">
    <source>
        <dbReference type="EMBL" id="QDC36418.1"/>
    </source>
</evidence>
<keyword evidence="1" id="KW-0812">Transmembrane</keyword>
<organism evidence="3 4">
    <name type="scientific">Sphingobium fuliginis ATCC 27551</name>
    <dbReference type="NCBI Taxonomy" id="1208342"/>
    <lineage>
        <taxon>Bacteria</taxon>
        <taxon>Pseudomonadati</taxon>
        <taxon>Pseudomonadota</taxon>
        <taxon>Alphaproteobacteria</taxon>
        <taxon>Sphingomonadales</taxon>
        <taxon>Sphingomonadaceae</taxon>
        <taxon>Sphingobium</taxon>
    </lineage>
</organism>
<dbReference type="Proteomes" id="UP000311469">
    <property type="component" value="Chromosome cSF1"/>
</dbReference>
<dbReference type="KEGG" id="sufl:FIL70_03320"/>
<feature type="domain" description="TadE-like" evidence="2">
    <location>
        <begin position="15"/>
        <end position="56"/>
    </location>
</feature>
<accession>A0A5B8CAH5</accession>
<dbReference type="AlphaFoldDB" id="A0A5B8CAH5"/>
<protein>
    <submittedName>
        <fullName evidence="3">Pilus assembly protein TadE</fullName>
    </submittedName>
</protein>
<keyword evidence="1" id="KW-1133">Transmembrane helix</keyword>